<keyword evidence="2" id="KW-0732">Signal</keyword>
<feature type="signal peptide" evidence="2">
    <location>
        <begin position="1"/>
        <end position="17"/>
    </location>
</feature>
<evidence type="ECO:0000256" key="1">
    <source>
        <dbReference type="SAM" id="MobiDB-lite"/>
    </source>
</evidence>
<feature type="region of interest" description="Disordered" evidence="1">
    <location>
        <begin position="217"/>
        <end position="237"/>
    </location>
</feature>
<dbReference type="Proteomes" id="UP000612055">
    <property type="component" value="Unassembled WGS sequence"/>
</dbReference>
<evidence type="ECO:0000313" key="4">
    <source>
        <dbReference type="Proteomes" id="UP000612055"/>
    </source>
</evidence>
<feature type="chain" id="PRO_5032979191" evidence="2">
    <location>
        <begin position="18"/>
        <end position="1390"/>
    </location>
</feature>
<reference evidence="3" key="1">
    <citation type="journal article" date="2020" name="bioRxiv">
        <title>Comparative genomics of Chlamydomonas.</title>
        <authorList>
            <person name="Craig R.J."/>
            <person name="Hasan A.R."/>
            <person name="Ness R.W."/>
            <person name="Keightley P.D."/>
        </authorList>
    </citation>
    <scope>NUCLEOTIDE SEQUENCE</scope>
    <source>
        <strain evidence="3">CCAP 11/70</strain>
    </source>
</reference>
<organism evidence="3 4">
    <name type="scientific">Edaphochlamys debaryana</name>
    <dbReference type="NCBI Taxonomy" id="47281"/>
    <lineage>
        <taxon>Eukaryota</taxon>
        <taxon>Viridiplantae</taxon>
        <taxon>Chlorophyta</taxon>
        <taxon>core chlorophytes</taxon>
        <taxon>Chlorophyceae</taxon>
        <taxon>CS clade</taxon>
        <taxon>Chlamydomonadales</taxon>
        <taxon>Chlamydomonadales incertae sedis</taxon>
        <taxon>Edaphochlamys</taxon>
    </lineage>
</organism>
<keyword evidence="4" id="KW-1185">Reference proteome</keyword>
<dbReference type="EMBL" id="JAEHOE010000027">
    <property type="protein sequence ID" value="KAG2494970.1"/>
    <property type="molecule type" value="Genomic_DNA"/>
</dbReference>
<feature type="region of interest" description="Disordered" evidence="1">
    <location>
        <begin position="694"/>
        <end position="730"/>
    </location>
</feature>
<evidence type="ECO:0000313" key="3">
    <source>
        <dbReference type="EMBL" id="KAG2494970.1"/>
    </source>
</evidence>
<feature type="compositionally biased region" description="Low complexity" evidence="1">
    <location>
        <begin position="299"/>
        <end position="314"/>
    </location>
</feature>
<accession>A0A835Y2W5</accession>
<feature type="compositionally biased region" description="Low complexity" evidence="1">
    <location>
        <begin position="149"/>
        <end position="158"/>
    </location>
</feature>
<feature type="region of interest" description="Disordered" evidence="1">
    <location>
        <begin position="939"/>
        <end position="958"/>
    </location>
</feature>
<feature type="region of interest" description="Disordered" evidence="1">
    <location>
        <begin position="112"/>
        <end position="165"/>
    </location>
</feature>
<comment type="caution">
    <text evidence="3">The sequence shown here is derived from an EMBL/GenBank/DDBJ whole genome shotgun (WGS) entry which is preliminary data.</text>
</comment>
<proteinExistence type="predicted"/>
<evidence type="ECO:0000256" key="2">
    <source>
        <dbReference type="SAM" id="SignalP"/>
    </source>
</evidence>
<feature type="region of interest" description="Disordered" evidence="1">
    <location>
        <begin position="1051"/>
        <end position="1087"/>
    </location>
</feature>
<feature type="compositionally biased region" description="Pro residues" evidence="1">
    <location>
        <begin position="1056"/>
        <end position="1072"/>
    </location>
</feature>
<feature type="region of interest" description="Disordered" evidence="1">
    <location>
        <begin position="289"/>
        <end position="314"/>
    </location>
</feature>
<protein>
    <submittedName>
        <fullName evidence="3">Uncharacterized protein</fullName>
    </submittedName>
</protein>
<feature type="region of interest" description="Disordered" evidence="1">
    <location>
        <begin position="964"/>
        <end position="987"/>
    </location>
</feature>
<name>A0A835Y2W5_9CHLO</name>
<gene>
    <name evidence="3" type="ORF">HYH03_006903</name>
</gene>
<sequence>MAAASNLLLMLGALIAALPARYSPIYSQHPVMVNAAFSVAHAAAVMVAWAVSPTGTSGFVRTSFLIAVLADLSVCLTRVTYDVTCRSYLRLAMPHGHGKVLFLPLPLPSPPPMAPAADDGRQQHQHSLSALDQAARPGPSFHRSACSFPGSEGPEGSGALQFKPPTTHGAFAAAASALVAWSTVARLEEAREHSEPSTHIASPFGPAVAMAPSEGRALALGDPDQDGTHPPQSGSAAQEFSLTELASAHLGSSLAAASSSLIAPARDAASAQPLGATLECQRGLLGLGPATGANPARDGGPLSSLPPSTPAAGPTAAAARVRHSFDLAGLGGARDITLGPLTNQLGATGFSTGGLLQLNRSSFDLARGGPGAGEGQLDGAAEAWAQESMVERAAARRRRACGAVLAAVAEAAAELGASSAENRSSDLCSPPFRGNCLPAGIPPSLGAAGPCQARLQPLPLHPLGLQPRSTHACAIPLSRSESLPASAPPPWTPRPAATVAGAASAANDAVDPFAAYGLDETGSAPLLRLGGGGGASRCGNYRAWQLPAWRDELNYMYLANVDEADVISGRVRHVGGVDAGRAAAAAVAAVGTDREAARASGGAGLPTTPPLEVAYDMNEYESPFTAPYDLADKNSAYDQGLYRNAAYGVYLEGYTSAVSSNGSSQQVSHALVDYGSAPSLHGPLGVVRTAVGGSAAGGTNSRPISALRPFPEPSGEAGSQPPVVFGPPVASPYGSPRTSMDVAVAAANAVRSRLAPPPPLPPSAWGSSSVGVVPAPALALAPSGHTPPVPASSNSPEATASAGAVPAWAAALVARPHSVHHSRLGSASTDGSATGAAWRPPHPMHCLPARSSSAAALTASAAAVGTPRFGAGGGGGVWSAAQPPPPQAAAGSPRHVPQRISRAAAVNAAAAVAVKARRPRAQSHWYWDPALGTSAAVSAAGSSSGFRGSGLGGGSALDTIHEEGQHATHDAPTDQAPPPPNTSPDAAGILDALLSGAQDVVLSEGEPSFGPVSPGVARELMGACRGTGQACDEHDSSGHGQPAERLHKVTSLPDLRGPPGPSQRASPPPPAGHAPRGGVGVQSGFPDRKWSHAETVSGAAATAAAAAAALLLQPMSAAAAAAAMAALAAPPSGSPDGAAGPAAQRRSLDDYWVAWALGSGLCVGVNTPTSSGSGNARATAAAPTAAGRVSVDVAVEALLGSASTPAPPTPAAAVADRGALDAILLGNAASAPPPPLPVAVTAASANANASAAADGDGFTFTRPHPVSSGTRRPRLHHHYRLDSFLTAANAQPYSHNSTARHATGSGAAAPTAKDAAAGSSANMTVLTAAAGAWGWSRAGTVNGSAAPCPRGSLSRLSISSAAAEPGAAVGPARAPAPARALVPARPLAAC</sequence>